<dbReference type="CDD" id="cd06170">
    <property type="entry name" value="LuxR_C_like"/>
    <property type="match status" value="1"/>
</dbReference>
<dbReference type="InterPro" id="IPR016032">
    <property type="entry name" value="Sig_transdc_resp-reg_C-effctor"/>
</dbReference>
<sequence length="318" mass="34363">MTAPAIGLEANADLLYRTMLGRRHWTTTELVGRLGWSTDRLSAVLDDLSREGLVAESAEQLGALRAVEPCLALPAMVARRFRGPVRDGLPPADEVARFVAMNQPPAGRVGERSRFEGLDDVASFVERMAATVRGEVVQLVPTFVPGSFEFSRQVAEAVLRRGATLRIVWSSKVLEEPAAAEHAKWLAVRWSAPRVVDHVPMRVTLVDGATAVLHDDEGCAGVIQSTRALDSLTLIADRLWRNGVEVGNTQVHADARSGGARNEMVLRLLADGLTDDAIARRIGVSVRTVRNDVAGAMAGLRARSRFQAGVRAVQLGLV</sequence>
<dbReference type="Proteomes" id="UP000734823">
    <property type="component" value="Unassembled WGS sequence"/>
</dbReference>
<dbReference type="Pfam" id="PF00196">
    <property type="entry name" value="GerE"/>
    <property type="match status" value="1"/>
</dbReference>
<dbReference type="SMART" id="SM00421">
    <property type="entry name" value="HTH_LUXR"/>
    <property type="match status" value="1"/>
</dbReference>
<keyword evidence="6" id="KW-1185">Reference proteome</keyword>
<keyword evidence="1" id="KW-0805">Transcription regulation</keyword>
<evidence type="ECO:0000313" key="6">
    <source>
        <dbReference type="Proteomes" id="UP000734823"/>
    </source>
</evidence>
<comment type="caution">
    <text evidence="5">The sequence shown here is derived from an EMBL/GenBank/DDBJ whole genome shotgun (WGS) entry which is preliminary data.</text>
</comment>
<keyword evidence="2" id="KW-0238">DNA-binding</keyword>
<feature type="domain" description="HTH luxR-type" evidence="4">
    <location>
        <begin position="251"/>
        <end position="316"/>
    </location>
</feature>
<dbReference type="InterPro" id="IPR039420">
    <property type="entry name" value="WalR-like"/>
</dbReference>
<organism evidence="5 6">
    <name type="scientific">Actinokineospora xionganensis</name>
    <dbReference type="NCBI Taxonomy" id="2684470"/>
    <lineage>
        <taxon>Bacteria</taxon>
        <taxon>Bacillati</taxon>
        <taxon>Actinomycetota</taxon>
        <taxon>Actinomycetes</taxon>
        <taxon>Pseudonocardiales</taxon>
        <taxon>Pseudonocardiaceae</taxon>
        <taxon>Actinokineospora</taxon>
    </lineage>
</organism>
<evidence type="ECO:0000259" key="4">
    <source>
        <dbReference type="PROSITE" id="PS50043"/>
    </source>
</evidence>
<dbReference type="EMBL" id="JABVED010000004">
    <property type="protein sequence ID" value="MBC6447478.1"/>
    <property type="molecule type" value="Genomic_DNA"/>
</dbReference>
<dbReference type="Gene3D" id="1.10.10.10">
    <property type="entry name" value="Winged helix-like DNA-binding domain superfamily/Winged helix DNA-binding domain"/>
    <property type="match status" value="1"/>
</dbReference>
<dbReference type="InterPro" id="IPR000792">
    <property type="entry name" value="Tscrpt_reg_LuxR_C"/>
</dbReference>
<keyword evidence="3" id="KW-0804">Transcription</keyword>
<evidence type="ECO:0000256" key="3">
    <source>
        <dbReference type="ARBA" id="ARBA00023163"/>
    </source>
</evidence>
<evidence type="ECO:0000313" key="5">
    <source>
        <dbReference type="EMBL" id="MBC6447478.1"/>
    </source>
</evidence>
<evidence type="ECO:0000256" key="1">
    <source>
        <dbReference type="ARBA" id="ARBA00023015"/>
    </source>
</evidence>
<gene>
    <name evidence="5" type="ORF">GPZ80_09885</name>
</gene>
<reference evidence="5 6" key="1">
    <citation type="submission" date="2020-06" db="EMBL/GenBank/DDBJ databases">
        <title>Actinokineospora xiongansis sp. nov., isolated from soil of Baiyangdian.</title>
        <authorList>
            <person name="Zhang X."/>
        </authorList>
    </citation>
    <scope>NUCLEOTIDE SEQUENCE [LARGE SCALE GENOMIC DNA]</scope>
    <source>
        <strain evidence="5 6">HBU206404</strain>
    </source>
</reference>
<proteinExistence type="predicted"/>
<dbReference type="InterPro" id="IPR036388">
    <property type="entry name" value="WH-like_DNA-bd_sf"/>
</dbReference>
<protein>
    <submittedName>
        <fullName evidence="5">Response regulator transcription factor</fullName>
    </submittedName>
</protein>
<dbReference type="PROSITE" id="PS50043">
    <property type="entry name" value="HTH_LUXR_2"/>
    <property type="match status" value="1"/>
</dbReference>
<dbReference type="SUPFAM" id="SSF46894">
    <property type="entry name" value="C-terminal effector domain of the bipartite response regulators"/>
    <property type="match status" value="1"/>
</dbReference>
<dbReference type="RefSeq" id="WP_187219992.1">
    <property type="nucleotide sequence ID" value="NZ_JABVED010000004.1"/>
</dbReference>
<accession>A0ABR7L465</accession>
<dbReference type="PANTHER" id="PTHR43214">
    <property type="entry name" value="TWO-COMPONENT RESPONSE REGULATOR"/>
    <property type="match status" value="1"/>
</dbReference>
<evidence type="ECO:0000256" key="2">
    <source>
        <dbReference type="ARBA" id="ARBA00023125"/>
    </source>
</evidence>
<name>A0ABR7L465_9PSEU</name>
<dbReference type="PANTHER" id="PTHR43214:SF24">
    <property type="entry name" value="TRANSCRIPTIONAL REGULATORY PROTEIN NARL-RELATED"/>
    <property type="match status" value="1"/>
</dbReference>